<accession>A0A3N4LKL0</accession>
<evidence type="ECO:0000313" key="1">
    <source>
        <dbReference type="EMBL" id="RPB23434.1"/>
    </source>
</evidence>
<dbReference type="EMBL" id="ML121546">
    <property type="protein sequence ID" value="RPB23434.1"/>
    <property type="molecule type" value="Genomic_DNA"/>
</dbReference>
<dbReference type="AlphaFoldDB" id="A0A3N4LKL0"/>
<dbReference type="Proteomes" id="UP000267821">
    <property type="component" value="Unassembled WGS sequence"/>
</dbReference>
<sequence length="52" mass="5850">MPRSRKAQTLQVIHTENESIAYTYAIESSSEEEDNFVEALSESIWEGSSEGI</sequence>
<proteinExistence type="predicted"/>
<evidence type="ECO:0000313" key="2">
    <source>
        <dbReference type="Proteomes" id="UP000267821"/>
    </source>
</evidence>
<protein>
    <submittedName>
        <fullName evidence="1">Uncharacterized protein</fullName>
    </submittedName>
</protein>
<gene>
    <name evidence="1" type="ORF">L211DRAFT_838573</name>
</gene>
<reference evidence="1 2" key="1">
    <citation type="journal article" date="2018" name="Nat. Ecol. Evol.">
        <title>Pezizomycetes genomes reveal the molecular basis of ectomycorrhizal truffle lifestyle.</title>
        <authorList>
            <person name="Murat C."/>
            <person name="Payen T."/>
            <person name="Noel B."/>
            <person name="Kuo A."/>
            <person name="Morin E."/>
            <person name="Chen J."/>
            <person name="Kohler A."/>
            <person name="Krizsan K."/>
            <person name="Balestrini R."/>
            <person name="Da Silva C."/>
            <person name="Montanini B."/>
            <person name="Hainaut M."/>
            <person name="Levati E."/>
            <person name="Barry K.W."/>
            <person name="Belfiori B."/>
            <person name="Cichocki N."/>
            <person name="Clum A."/>
            <person name="Dockter R.B."/>
            <person name="Fauchery L."/>
            <person name="Guy J."/>
            <person name="Iotti M."/>
            <person name="Le Tacon F."/>
            <person name="Lindquist E.A."/>
            <person name="Lipzen A."/>
            <person name="Malagnac F."/>
            <person name="Mello A."/>
            <person name="Molinier V."/>
            <person name="Miyauchi S."/>
            <person name="Poulain J."/>
            <person name="Riccioni C."/>
            <person name="Rubini A."/>
            <person name="Sitrit Y."/>
            <person name="Splivallo R."/>
            <person name="Traeger S."/>
            <person name="Wang M."/>
            <person name="Zifcakova L."/>
            <person name="Wipf D."/>
            <person name="Zambonelli A."/>
            <person name="Paolocci F."/>
            <person name="Nowrousian M."/>
            <person name="Ottonello S."/>
            <person name="Baldrian P."/>
            <person name="Spatafora J.W."/>
            <person name="Henrissat B."/>
            <person name="Nagy L.G."/>
            <person name="Aury J.M."/>
            <person name="Wincker P."/>
            <person name="Grigoriev I.V."/>
            <person name="Bonfante P."/>
            <person name="Martin F.M."/>
        </authorList>
    </citation>
    <scope>NUCLEOTIDE SEQUENCE [LARGE SCALE GENOMIC DNA]</scope>
    <source>
        <strain evidence="1 2">ATCC MYA-4762</strain>
    </source>
</reference>
<name>A0A3N4LKL0_9PEZI</name>
<organism evidence="1 2">
    <name type="scientific">Terfezia boudieri ATCC MYA-4762</name>
    <dbReference type="NCBI Taxonomy" id="1051890"/>
    <lineage>
        <taxon>Eukaryota</taxon>
        <taxon>Fungi</taxon>
        <taxon>Dikarya</taxon>
        <taxon>Ascomycota</taxon>
        <taxon>Pezizomycotina</taxon>
        <taxon>Pezizomycetes</taxon>
        <taxon>Pezizales</taxon>
        <taxon>Pezizaceae</taxon>
        <taxon>Terfezia</taxon>
    </lineage>
</organism>
<keyword evidence="2" id="KW-1185">Reference proteome</keyword>
<dbReference type="InParanoid" id="A0A3N4LKL0"/>